<dbReference type="RefSeq" id="WP_278099723.1">
    <property type="nucleotide sequence ID" value="NZ_CP091092.1"/>
</dbReference>
<dbReference type="AlphaFoldDB" id="A0AAF0FRT8"/>
<dbReference type="GO" id="GO:0051537">
    <property type="term" value="F:2 iron, 2 sulfur cluster binding"/>
    <property type="evidence" value="ECO:0007669"/>
    <property type="project" value="UniProtKB-KW"/>
</dbReference>
<dbReference type="CDD" id="cd00207">
    <property type="entry name" value="fer2"/>
    <property type="match status" value="1"/>
</dbReference>
<keyword evidence="5" id="KW-0408">Iron</keyword>
<keyword evidence="6" id="KW-0411">Iron-sulfur</keyword>
<gene>
    <name evidence="9" type="ORF">L1994_00360</name>
</gene>
<evidence type="ECO:0000256" key="6">
    <source>
        <dbReference type="ARBA" id="ARBA00023014"/>
    </source>
</evidence>
<dbReference type="GO" id="GO:0006099">
    <property type="term" value="P:tricarboxylic acid cycle"/>
    <property type="evidence" value="ECO:0007669"/>
    <property type="project" value="InterPro"/>
</dbReference>
<accession>A0AAF0FRT8</accession>
<dbReference type="InterPro" id="IPR017900">
    <property type="entry name" value="4Fe4S_Fe_S_CS"/>
</dbReference>
<feature type="domain" description="4Fe-4S ferredoxin-type" evidence="8">
    <location>
        <begin position="181"/>
        <end position="212"/>
    </location>
</feature>
<protein>
    <submittedName>
        <fullName evidence="9">Succinate dehydrogenase/fumarate reductase iron-sulfur subunit</fullName>
    </submittedName>
</protein>
<keyword evidence="1" id="KW-0004">4Fe-4S</keyword>
<dbReference type="Gene3D" id="1.10.1060.10">
    <property type="entry name" value="Alpha-helical ferredoxin"/>
    <property type="match status" value="1"/>
</dbReference>
<reference evidence="9" key="1">
    <citation type="submission" date="2022-01" db="EMBL/GenBank/DDBJ databases">
        <title>Complete genome of Methanomicrobium antiquum DSM 21220.</title>
        <authorList>
            <person name="Chen S.-C."/>
            <person name="You Y.-T."/>
            <person name="Zhou Y.-Z."/>
            <person name="Lai M.-C."/>
        </authorList>
    </citation>
    <scope>NUCLEOTIDE SEQUENCE</scope>
    <source>
        <strain evidence="9">DSM 21220</strain>
    </source>
</reference>
<evidence type="ECO:0000259" key="7">
    <source>
        <dbReference type="PROSITE" id="PS51085"/>
    </source>
</evidence>
<dbReference type="SUPFAM" id="SSF46548">
    <property type="entry name" value="alpha-helical ferredoxin"/>
    <property type="match status" value="1"/>
</dbReference>
<dbReference type="InterPro" id="IPR036010">
    <property type="entry name" value="2Fe-2S_ferredoxin-like_sf"/>
</dbReference>
<dbReference type="InterPro" id="IPR009051">
    <property type="entry name" value="Helical_ferredxn"/>
</dbReference>
<keyword evidence="2" id="KW-0001">2Fe-2S</keyword>
<dbReference type="SUPFAM" id="SSF54292">
    <property type="entry name" value="2Fe-2S ferredoxin-like"/>
    <property type="match status" value="1"/>
</dbReference>
<feature type="domain" description="4Fe-4S ferredoxin-type" evidence="8">
    <location>
        <begin position="130"/>
        <end position="161"/>
    </location>
</feature>
<dbReference type="GO" id="GO:0046872">
    <property type="term" value="F:metal ion binding"/>
    <property type="evidence" value="ECO:0007669"/>
    <property type="project" value="UniProtKB-KW"/>
</dbReference>
<dbReference type="PROSITE" id="PS00198">
    <property type="entry name" value="4FE4S_FER_1"/>
    <property type="match status" value="2"/>
</dbReference>
<dbReference type="GO" id="GO:0051539">
    <property type="term" value="F:4 iron, 4 sulfur cluster binding"/>
    <property type="evidence" value="ECO:0007669"/>
    <property type="project" value="UniProtKB-KW"/>
</dbReference>
<dbReference type="InterPro" id="IPR001041">
    <property type="entry name" value="2Fe-2S_ferredoxin-type"/>
</dbReference>
<dbReference type="EMBL" id="CP091092">
    <property type="protein sequence ID" value="WFN36886.1"/>
    <property type="molecule type" value="Genomic_DNA"/>
</dbReference>
<dbReference type="InterPro" id="IPR025192">
    <property type="entry name" value="Succ_DH/fum_Rdtase_N"/>
</dbReference>
<proteinExistence type="predicted"/>
<dbReference type="PANTHER" id="PTHR32479">
    <property type="entry name" value="GLYCOLATE OXIDASE IRON-SULFUR SUBUNIT"/>
    <property type="match status" value="1"/>
</dbReference>
<dbReference type="InterPro" id="IPR012675">
    <property type="entry name" value="Beta-grasp_dom_sf"/>
</dbReference>
<dbReference type="PROSITE" id="PS51085">
    <property type="entry name" value="2FE2S_FER_2"/>
    <property type="match status" value="1"/>
</dbReference>
<dbReference type="Pfam" id="PF13085">
    <property type="entry name" value="Fer2_3"/>
    <property type="match status" value="1"/>
</dbReference>
<dbReference type="GO" id="GO:0016491">
    <property type="term" value="F:oxidoreductase activity"/>
    <property type="evidence" value="ECO:0007669"/>
    <property type="project" value="InterPro"/>
</dbReference>
<dbReference type="PROSITE" id="PS51379">
    <property type="entry name" value="4FE4S_FER_2"/>
    <property type="match status" value="2"/>
</dbReference>
<dbReference type="PANTHER" id="PTHR32479:SF17">
    <property type="entry name" value="GLYCOLATE OXIDASE IRON-SULFUR SUBUNIT"/>
    <property type="match status" value="1"/>
</dbReference>
<dbReference type="PROSITE" id="PS00197">
    <property type="entry name" value="2FE2S_FER_1"/>
    <property type="match status" value="1"/>
</dbReference>
<keyword evidence="3" id="KW-0479">Metal-binding</keyword>
<dbReference type="Pfam" id="PF02754">
    <property type="entry name" value="CCG"/>
    <property type="match status" value="2"/>
</dbReference>
<sequence>MSDPKTKDITVFVSRFDTCRDENTLPVLKEYTVSVHEGARVLDVLIAIRDTIDSTLSFRYCCGAGQCGSCAVRVNGEPKLACMTEAKDKMKIEPLDLPVVKDLVVDMPAFLNEMPGLVPSKTKTLPSKEDIDKIKPIRDCIECLCCVSVCPAMDVTEFEGPAFMRQEMRLALDPRDERNRIKLCVEEEGLFTCTSCQACWKVCPKDIEIPGKAIEKLRELANREGLTLPRHQEVAKLVEDTGRSVEKIKPSFFEQVPKVIEPYGDVKAEIGFFVGCMYNLRLPDTALDAIEVLRRNGIRVIVPKEQVCCGSPLIRTGQTSYVSELKRKNIECFEKRGIKTVLTMCAGCGSTLKNDYETPYRVIDINELLTEYEIEKPEKLDIKVTYHDPCHLMRGQGITKEPRKVLKMAVKEFIEMPSKCCGSGGGVKSGIPEEAKALGDERSDEIDKTGCDVVITSCPFCEFHIQSCTDKPVKNITTLLLEGYKKKDELKKAKNKNNN</sequence>
<keyword evidence="10" id="KW-1185">Reference proteome</keyword>
<dbReference type="Proteomes" id="UP001218895">
    <property type="component" value="Chromosome"/>
</dbReference>
<dbReference type="GeneID" id="79948802"/>
<dbReference type="InterPro" id="IPR006058">
    <property type="entry name" value="2Fe2S_fd_BS"/>
</dbReference>
<evidence type="ECO:0000256" key="3">
    <source>
        <dbReference type="ARBA" id="ARBA00022723"/>
    </source>
</evidence>
<keyword evidence="4" id="KW-0677">Repeat</keyword>
<evidence type="ECO:0000313" key="10">
    <source>
        <dbReference type="Proteomes" id="UP001218895"/>
    </source>
</evidence>
<evidence type="ECO:0000313" key="9">
    <source>
        <dbReference type="EMBL" id="WFN36886.1"/>
    </source>
</evidence>
<dbReference type="NCBIfam" id="TIGR00384">
    <property type="entry name" value="dhsB"/>
    <property type="match status" value="1"/>
</dbReference>
<feature type="domain" description="2Fe-2S ferredoxin-type" evidence="7">
    <location>
        <begin position="23"/>
        <end position="98"/>
    </location>
</feature>
<dbReference type="InterPro" id="IPR004489">
    <property type="entry name" value="Succ_DH/fum_Rdtase_Fe-S"/>
</dbReference>
<dbReference type="NCBIfam" id="NF004898">
    <property type="entry name" value="PRK06259.1"/>
    <property type="match status" value="1"/>
</dbReference>
<name>A0AAF0FRT8_9EURY</name>
<dbReference type="GO" id="GO:0009055">
    <property type="term" value="F:electron transfer activity"/>
    <property type="evidence" value="ECO:0007669"/>
    <property type="project" value="InterPro"/>
</dbReference>
<dbReference type="Gene3D" id="3.10.20.30">
    <property type="match status" value="1"/>
</dbReference>
<evidence type="ECO:0000256" key="4">
    <source>
        <dbReference type="ARBA" id="ARBA00022737"/>
    </source>
</evidence>
<organism evidence="9 10">
    <name type="scientific">Methanomicrobium antiquum</name>
    <dbReference type="NCBI Taxonomy" id="487686"/>
    <lineage>
        <taxon>Archaea</taxon>
        <taxon>Methanobacteriati</taxon>
        <taxon>Methanobacteriota</taxon>
        <taxon>Stenosarchaea group</taxon>
        <taxon>Methanomicrobia</taxon>
        <taxon>Methanomicrobiales</taxon>
        <taxon>Methanomicrobiaceae</taxon>
        <taxon>Methanomicrobium</taxon>
    </lineage>
</organism>
<dbReference type="InterPro" id="IPR017896">
    <property type="entry name" value="4Fe4S_Fe-S-bd"/>
</dbReference>
<evidence type="ECO:0000259" key="8">
    <source>
        <dbReference type="PROSITE" id="PS51379"/>
    </source>
</evidence>
<evidence type="ECO:0000256" key="1">
    <source>
        <dbReference type="ARBA" id="ARBA00022485"/>
    </source>
</evidence>
<evidence type="ECO:0000256" key="5">
    <source>
        <dbReference type="ARBA" id="ARBA00023004"/>
    </source>
</evidence>
<dbReference type="Pfam" id="PF13183">
    <property type="entry name" value="Fer4_8"/>
    <property type="match status" value="1"/>
</dbReference>
<dbReference type="KEGG" id="manq:L1994_00360"/>
<evidence type="ECO:0000256" key="2">
    <source>
        <dbReference type="ARBA" id="ARBA00022714"/>
    </source>
</evidence>
<dbReference type="InterPro" id="IPR004017">
    <property type="entry name" value="Cys_rich_dom"/>
</dbReference>